<reference evidence="2" key="1">
    <citation type="journal article" date="2019" name="Int. J. Syst. Evol. Microbiol.">
        <title>The Global Catalogue of Microorganisms (GCM) 10K type strain sequencing project: providing services to taxonomists for standard genome sequencing and annotation.</title>
        <authorList>
            <consortium name="The Broad Institute Genomics Platform"/>
            <consortium name="The Broad Institute Genome Sequencing Center for Infectious Disease"/>
            <person name="Wu L."/>
            <person name="Ma J."/>
        </authorList>
    </citation>
    <scope>NUCLEOTIDE SEQUENCE [LARGE SCALE GENOMIC DNA]</scope>
    <source>
        <strain evidence="2">KCTC 62192</strain>
    </source>
</reference>
<dbReference type="RefSeq" id="WP_377832084.1">
    <property type="nucleotide sequence ID" value="NZ_JBHRSK010000004.1"/>
</dbReference>
<evidence type="ECO:0000313" key="1">
    <source>
        <dbReference type="EMBL" id="MFC2967450.1"/>
    </source>
</evidence>
<sequence length="127" mass="13617">MPIAAPEHSPDPADRRGPVLVIVGCGVEDAPEGAAALASGEDLLHVRFEDLDRAMIARIRPRLVLCPLFTLRFDVIDVLKRLDGLNWQGRVCALSRRLPNPAMVRAEIAAAVPGLPCDLVELPAAAP</sequence>
<proteinExistence type="predicted"/>
<comment type="caution">
    <text evidence="1">The sequence shown here is derived from an EMBL/GenBank/DDBJ whole genome shotgun (WGS) entry which is preliminary data.</text>
</comment>
<accession>A0ABV7AEY3</accession>
<dbReference type="EMBL" id="JBHRSK010000004">
    <property type="protein sequence ID" value="MFC2967450.1"/>
    <property type="molecule type" value="Genomic_DNA"/>
</dbReference>
<organism evidence="1 2">
    <name type="scientific">Acidimangrovimonas pyrenivorans</name>
    <dbReference type="NCBI Taxonomy" id="2030798"/>
    <lineage>
        <taxon>Bacteria</taxon>
        <taxon>Pseudomonadati</taxon>
        <taxon>Pseudomonadota</taxon>
        <taxon>Alphaproteobacteria</taxon>
        <taxon>Rhodobacterales</taxon>
        <taxon>Paracoccaceae</taxon>
        <taxon>Acidimangrovimonas</taxon>
    </lineage>
</organism>
<name>A0ABV7AEY3_9RHOB</name>
<protein>
    <recommendedName>
        <fullName evidence="3">Cobalamin biosynthesis protein CbiX</fullName>
    </recommendedName>
</protein>
<evidence type="ECO:0008006" key="3">
    <source>
        <dbReference type="Google" id="ProtNLM"/>
    </source>
</evidence>
<dbReference type="Proteomes" id="UP001595443">
    <property type="component" value="Unassembled WGS sequence"/>
</dbReference>
<gene>
    <name evidence="1" type="ORF">ACFOES_05030</name>
</gene>
<evidence type="ECO:0000313" key="2">
    <source>
        <dbReference type="Proteomes" id="UP001595443"/>
    </source>
</evidence>
<keyword evidence="2" id="KW-1185">Reference proteome</keyword>